<dbReference type="PANTHER" id="PTHR28670:SF1">
    <property type="entry name" value="UV-STIMULATED SCAFFOLD PROTEIN A"/>
    <property type="match status" value="1"/>
</dbReference>
<sequence>MSTECLTDAECEKLLETMTKSGGQDLAANHMKQLKTYCRQSDGNIDRVFRQLFNALVANHSQIRVSAMMIVSELFQRSHRFRLQVIENMNQLFELCLELNPNRNRNYC</sequence>
<organism evidence="1">
    <name type="scientific">Oppiella nova</name>
    <dbReference type="NCBI Taxonomy" id="334625"/>
    <lineage>
        <taxon>Eukaryota</taxon>
        <taxon>Metazoa</taxon>
        <taxon>Ecdysozoa</taxon>
        <taxon>Arthropoda</taxon>
        <taxon>Chelicerata</taxon>
        <taxon>Arachnida</taxon>
        <taxon>Acari</taxon>
        <taxon>Acariformes</taxon>
        <taxon>Sarcoptiformes</taxon>
        <taxon>Oribatida</taxon>
        <taxon>Brachypylina</taxon>
        <taxon>Oppioidea</taxon>
        <taxon>Oppiidae</taxon>
        <taxon>Oppiella</taxon>
    </lineage>
</organism>
<reference evidence="1" key="1">
    <citation type="submission" date="2020-11" db="EMBL/GenBank/DDBJ databases">
        <authorList>
            <person name="Tran Van P."/>
        </authorList>
    </citation>
    <scope>NUCLEOTIDE SEQUENCE</scope>
</reference>
<dbReference type="Proteomes" id="UP000728032">
    <property type="component" value="Unassembled WGS sequence"/>
</dbReference>
<dbReference type="PANTHER" id="PTHR28670">
    <property type="entry name" value="UV-STIMULATED SCAFFOLD PROTEIN A"/>
    <property type="match status" value="1"/>
</dbReference>
<dbReference type="InterPro" id="IPR049408">
    <property type="entry name" value="UVSSA_N_a-solenoid_rpt"/>
</dbReference>
<evidence type="ECO:0000313" key="1">
    <source>
        <dbReference type="EMBL" id="CAD7652504.1"/>
    </source>
</evidence>
<dbReference type="GO" id="GO:0006283">
    <property type="term" value="P:transcription-coupled nucleotide-excision repair"/>
    <property type="evidence" value="ECO:0007669"/>
    <property type="project" value="TreeGrafter"/>
</dbReference>
<accession>A0A7R9M2Q1</accession>
<dbReference type="EMBL" id="OC920449">
    <property type="protein sequence ID" value="CAD7652504.1"/>
    <property type="molecule type" value="Genomic_DNA"/>
</dbReference>
<evidence type="ECO:0000313" key="2">
    <source>
        <dbReference type="Proteomes" id="UP000728032"/>
    </source>
</evidence>
<keyword evidence="2" id="KW-1185">Reference proteome</keyword>
<gene>
    <name evidence="1" type="ORF">ONB1V03_LOCUS9165</name>
</gene>
<proteinExistence type="predicted"/>
<dbReference type="Pfam" id="PF20867">
    <property type="entry name" value="UVSSA_N"/>
    <property type="match status" value="1"/>
</dbReference>
<dbReference type="GO" id="GO:0009411">
    <property type="term" value="P:response to UV"/>
    <property type="evidence" value="ECO:0007669"/>
    <property type="project" value="InterPro"/>
</dbReference>
<dbReference type="InterPro" id="IPR018610">
    <property type="entry name" value="UVSSA"/>
</dbReference>
<protein>
    <submittedName>
        <fullName evidence="1">Uncharacterized protein</fullName>
    </submittedName>
</protein>
<dbReference type="AlphaFoldDB" id="A0A7R9M2Q1"/>
<name>A0A7R9M2Q1_9ACAR</name>
<dbReference type="GO" id="GO:0005694">
    <property type="term" value="C:chromosome"/>
    <property type="evidence" value="ECO:0007669"/>
    <property type="project" value="TreeGrafter"/>
</dbReference>
<dbReference type="EMBL" id="CAJPVJ010005624">
    <property type="protein sequence ID" value="CAG2169691.1"/>
    <property type="molecule type" value="Genomic_DNA"/>
</dbReference>
<dbReference type="OrthoDB" id="5594015at2759"/>
<dbReference type="GO" id="GO:0000993">
    <property type="term" value="F:RNA polymerase II complex binding"/>
    <property type="evidence" value="ECO:0007669"/>
    <property type="project" value="TreeGrafter"/>
</dbReference>